<comment type="caution">
    <text evidence="2">The sequence shown here is derived from an EMBL/GenBank/DDBJ whole genome shotgun (WGS) entry which is preliminary data.</text>
</comment>
<feature type="region of interest" description="Disordered" evidence="1">
    <location>
        <begin position="190"/>
        <end position="224"/>
    </location>
</feature>
<protein>
    <submittedName>
        <fullName evidence="2">Uncharacterized protein</fullName>
    </submittedName>
</protein>
<reference evidence="2" key="1">
    <citation type="submission" date="2023-03" db="EMBL/GenBank/DDBJ databases">
        <title>Massive genome expansion in bonnet fungi (Mycena s.s.) driven by repeated elements and novel gene families across ecological guilds.</title>
        <authorList>
            <consortium name="Lawrence Berkeley National Laboratory"/>
            <person name="Harder C.B."/>
            <person name="Miyauchi S."/>
            <person name="Viragh M."/>
            <person name="Kuo A."/>
            <person name="Thoen E."/>
            <person name="Andreopoulos B."/>
            <person name="Lu D."/>
            <person name="Skrede I."/>
            <person name="Drula E."/>
            <person name="Henrissat B."/>
            <person name="Morin E."/>
            <person name="Kohler A."/>
            <person name="Barry K."/>
            <person name="LaButti K."/>
            <person name="Morin E."/>
            <person name="Salamov A."/>
            <person name="Lipzen A."/>
            <person name="Mereny Z."/>
            <person name="Hegedus B."/>
            <person name="Baldrian P."/>
            <person name="Stursova M."/>
            <person name="Weitz H."/>
            <person name="Taylor A."/>
            <person name="Grigoriev I.V."/>
            <person name="Nagy L.G."/>
            <person name="Martin F."/>
            <person name="Kauserud H."/>
        </authorList>
    </citation>
    <scope>NUCLEOTIDE SEQUENCE</scope>
    <source>
        <strain evidence="2">CBHHK182m</strain>
    </source>
</reference>
<dbReference type="EMBL" id="JARKIB010000041">
    <property type="protein sequence ID" value="KAJ7758608.1"/>
    <property type="molecule type" value="Genomic_DNA"/>
</dbReference>
<gene>
    <name evidence="2" type="ORF">B0H16DRAFT_1535114</name>
</gene>
<name>A0AAD7J753_9AGAR</name>
<proteinExistence type="predicted"/>
<evidence type="ECO:0000256" key="1">
    <source>
        <dbReference type="SAM" id="MobiDB-lite"/>
    </source>
</evidence>
<evidence type="ECO:0000313" key="2">
    <source>
        <dbReference type="EMBL" id="KAJ7758608.1"/>
    </source>
</evidence>
<keyword evidence="3" id="KW-1185">Reference proteome</keyword>
<organism evidence="2 3">
    <name type="scientific">Mycena metata</name>
    <dbReference type="NCBI Taxonomy" id="1033252"/>
    <lineage>
        <taxon>Eukaryota</taxon>
        <taxon>Fungi</taxon>
        <taxon>Dikarya</taxon>
        <taxon>Basidiomycota</taxon>
        <taxon>Agaricomycotina</taxon>
        <taxon>Agaricomycetes</taxon>
        <taxon>Agaricomycetidae</taxon>
        <taxon>Agaricales</taxon>
        <taxon>Marasmiineae</taxon>
        <taxon>Mycenaceae</taxon>
        <taxon>Mycena</taxon>
    </lineage>
</organism>
<sequence>MGRHHLSVPFYPSSKFKGPMSHDRHKRRSYYWTVFRGYPSVFTSSVGWRSFYGAPLRSEGGFSVEPPFRKLSELSRFAYRWASNHPHEAGLANTAASENDNTRALAAVDNDNPLSNDLLSWSGSERGSFVPNVAGIGPIGLVPHVGASLHAFGHHQLDAVHSGKQPALFGATRSTPTACRTDFTPVPQTDIAARRGGVGGSRIKKYSARSGNRPPRKIAGSSHL</sequence>
<accession>A0AAD7J753</accession>
<feature type="non-terminal residue" evidence="2">
    <location>
        <position position="1"/>
    </location>
</feature>
<dbReference type="AlphaFoldDB" id="A0AAD7J753"/>
<evidence type="ECO:0000313" key="3">
    <source>
        <dbReference type="Proteomes" id="UP001215598"/>
    </source>
</evidence>
<dbReference type="Proteomes" id="UP001215598">
    <property type="component" value="Unassembled WGS sequence"/>
</dbReference>